<dbReference type="Proteomes" id="UP000095094">
    <property type="component" value="Unassembled WGS sequence"/>
</dbReference>
<accession>A0A1E5H0K7</accession>
<dbReference type="AlphaFoldDB" id="A0A1E5H0K7"/>
<keyword evidence="2" id="KW-1185">Reference proteome</keyword>
<evidence type="ECO:0000313" key="2">
    <source>
        <dbReference type="Proteomes" id="UP000095094"/>
    </source>
</evidence>
<protein>
    <submittedName>
        <fullName evidence="1">Uncharacterized protein</fullName>
    </submittedName>
</protein>
<sequence length="91" mass="10416">MKVIVNCASRFVETDLPDKFVKAFDAHIEHVDFKTSTDLINRIKVYVAEVESFSELIEKADMCGKDLHITRNTEKDYGFNLPEITIVDGHL</sequence>
<name>A0A1E5H0K7_9ENTE</name>
<comment type="caution">
    <text evidence="1">The sequence shown here is derived from an EMBL/GenBank/DDBJ whole genome shotgun (WGS) entry which is preliminary data.</text>
</comment>
<evidence type="ECO:0000313" key="1">
    <source>
        <dbReference type="EMBL" id="OEG18160.1"/>
    </source>
</evidence>
<reference evidence="2" key="1">
    <citation type="submission" date="2016-09" db="EMBL/GenBank/DDBJ databases">
        <authorList>
            <person name="Gulvik C.A."/>
        </authorList>
    </citation>
    <scope>NUCLEOTIDE SEQUENCE [LARGE SCALE GENOMIC DNA]</scope>
    <source>
        <strain evidence="2">LMG 8895</strain>
    </source>
</reference>
<dbReference type="RefSeq" id="WP_069662713.1">
    <property type="nucleotide sequence ID" value="NZ_JBHUJJ010000001.1"/>
</dbReference>
<organism evidence="1 2">
    <name type="scientific">Enterococcus termitis</name>
    <dbReference type="NCBI Taxonomy" id="332950"/>
    <lineage>
        <taxon>Bacteria</taxon>
        <taxon>Bacillati</taxon>
        <taxon>Bacillota</taxon>
        <taxon>Bacilli</taxon>
        <taxon>Lactobacillales</taxon>
        <taxon>Enterococcaceae</taxon>
        <taxon>Enterococcus</taxon>
    </lineage>
</organism>
<gene>
    <name evidence="1" type="ORF">BCR25_16855</name>
</gene>
<proteinExistence type="predicted"/>
<dbReference type="EMBL" id="MIJY01000007">
    <property type="protein sequence ID" value="OEG18160.1"/>
    <property type="molecule type" value="Genomic_DNA"/>
</dbReference>